<keyword evidence="8" id="KW-0282">Flagellum</keyword>
<dbReference type="InterPro" id="IPR003481">
    <property type="entry name" value="FliD_N"/>
</dbReference>
<dbReference type="Pfam" id="PF07196">
    <property type="entry name" value="Flagellin_IN"/>
    <property type="match status" value="1"/>
</dbReference>
<dbReference type="AlphaFoldDB" id="A0A318H5H5"/>
<reference evidence="8 9" key="1">
    <citation type="submission" date="2018-05" db="EMBL/GenBank/DDBJ databases">
        <title>Genomic Encyclopedia of Type Strains, Phase IV (KMG-IV): sequencing the most valuable type-strain genomes for metagenomic binning, comparative biology and taxonomic classification.</title>
        <authorList>
            <person name="Goeker M."/>
        </authorList>
    </citation>
    <scope>NUCLEOTIDE SEQUENCE [LARGE SCALE GENOMIC DNA]</scope>
    <source>
        <strain evidence="8 9">DSM 566</strain>
    </source>
</reference>
<evidence type="ECO:0000256" key="5">
    <source>
        <dbReference type="RuleBase" id="RU362066"/>
    </source>
</evidence>
<keyword evidence="3" id="KW-0175">Coiled coil</keyword>
<accession>A0A318H5H5</accession>
<dbReference type="Pfam" id="PF07195">
    <property type="entry name" value="FliD_C"/>
    <property type="match status" value="1"/>
</dbReference>
<dbReference type="GO" id="GO:0009424">
    <property type="term" value="C:bacterial-type flagellum hook"/>
    <property type="evidence" value="ECO:0007669"/>
    <property type="project" value="UniProtKB-UniRule"/>
</dbReference>
<protein>
    <recommendedName>
        <fullName evidence="5">Flagellar hook-associated protein 2</fullName>
        <shortName evidence="5">HAP2</shortName>
    </recommendedName>
    <alternativeName>
        <fullName evidence="5">Flagellar cap protein</fullName>
    </alternativeName>
</protein>
<evidence type="ECO:0000313" key="8">
    <source>
        <dbReference type="EMBL" id="PXW91929.1"/>
    </source>
</evidence>
<evidence type="ECO:0000256" key="4">
    <source>
        <dbReference type="ARBA" id="ARBA00023143"/>
    </source>
</evidence>
<proteinExistence type="inferred from homology"/>
<sequence>MASISSTGLGSGLDVSSILSSLMAVERQPLTKMQADASKLQTKLSAYGKVQSYVSSLRDAASKLSKSSTWGATTASSGDAGVVSAASSSTSAAAGSYSVSVTSLAASQAVASGSFTDKTAVLGSGSLSIELGTWTADQTGFSPKSGSSAVSVSVAATDTLADIRDKINNAEAGVKATIVTDASGARLVMRSSATGEENGFRVTAADDDLDNTDASGLSALAYDPSVSVASMTRTQPAANAVATVNGLEVSSASNTLTDVIEGVTLKLNKVSSDPVDVSVVSDTESIKTALTDFAKVYNDLANYLTSQTKYDASTKTAATFQGDSSVNAIRSGLRNLGISSSGSSSTLQRLSSIGLDPQADGTLKTDSTKLTAALGNVEELKKMFVTSGATLGLGEKLRTWGDKLLGIEGAVTTRQSSLQSQVSENSKKQSRFEERMTTVEARMKAQYTSLDAQMSKISGLSSYVTQQLAALSSSSS</sequence>
<evidence type="ECO:0000259" key="6">
    <source>
        <dbReference type="Pfam" id="PF02465"/>
    </source>
</evidence>
<comment type="caution">
    <text evidence="8">The sequence shown here is derived from an EMBL/GenBank/DDBJ whole genome shotgun (WGS) entry which is preliminary data.</text>
</comment>
<evidence type="ECO:0000256" key="3">
    <source>
        <dbReference type="ARBA" id="ARBA00023054"/>
    </source>
</evidence>
<comment type="function">
    <text evidence="5">Required for morphogenesis and for the elongation of the flagellar filament by facilitating polymerization of the flagellin monomers at the tip of growing filament. Forms a capping structure, which prevents flagellin subunits (transported through the central channel of the flagellum) from leaking out without polymerization at the distal end.</text>
</comment>
<keyword evidence="9" id="KW-1185">Reference proteome</keyword>
<dbReference type="OrthoDB" id="9810816at2"/>
<dbReference type="Proteomes" id="UP000247811">
    <property type="component" value="Unassembled WGS sequence"/>
</dbReference>
<evidence type="ECO:0000259" key="7">
    <source>
        <dbReference type="Pfam" id="PF07195"/>
    </source>
</evidence>
<name>A0A318H5H5_9BURK</name>
<comment type="subunit">
    <text evidence="2 5">Homopentamer.</text>
</comment>
<evidence type="ECO:0000256" key="2">
    <source>
        <dbReference type="ARBA" id="ARBA00011255"/>
    </source>
</evidence>
<dbReference type="EMBL" id="QJJS01000029">
    <property type="protein sequence ID" value="PXW91929.1"/>
    <property type="molecule type" value="Genomic_DNA"/>
</dbReference>
<keyword evidence="8" id="KW-0969">Cilium</keyword>
<dbReference type="PANTHER" id="PTHR30288">
    <property type="entry name" value="FLAGELLAR CAP/ASSEMBLY PROTEIN FLID"/>
    <property type="match status" value="1"/>
</dbReference>
<keyword evidence="5" id="KW-0964">Secreted</keyword>
<gene>
    <name evidence="8" type="ORF">C7444_1298</name>
</gene>
<evidence type="ECO:0000313" key="9">
    <source>
        <dbReference type="Proteomes" id="UP000247811"/>
    </source>
</evidence>
<dbReference type="InterPro" id="IPR010809">
    <property type="entry name" value="FliD_C"/>
</dbReference>
<evidence type="ECO:0000256" key="1">
    <source>
        <dbReference type="ARBA" id="ARBA00009764"/>
    </source>
</evidence>
<feature type="domain" description="Flagellar hook-associated protein 2 N-terminal" evidence="6">
    <location>
        <begin position="11"/>
        <end position="108"/>
    </location>
</feature>
<dbReference type="InterPro" id="IPR010810">
    <property type="entry name" value="Flagellin_hook_IN_motif"/>
</dbReference>
<keyword evidence="4 5" id="KW-0975">Bacterial flagellum</keyword>
<dbReference type="GO" id="GO:0071973">
    <property type="term" value="P:bacterial-type flagellum-dependent cell motility"/>
    <property type="evidence" value="ECO:0007669"/>
    <property type="project" value="TreeGrafter"/>
</dbReference>
<dbReference type="GO" id="GO:0009421">
    <property type="term" value="C:bacterial-type flagellum filament cap"/>
    <property type="evidence" value="ECO:0007669"/>
    <property type="project" value="InterPro"/>
</dbReference>
<organism evidence="8 9">
    <name type="scientific">Sphaerotilus hippei</name>
    <dbReference type="NCBI Taxonomy" id="744406"/>
    <lineage>
        <taxon>Bacteria</taxon>
        <taxon>Pseudomonadati</taxon>
        <taxon>Pseudomonadota</taxon>
        <taxon>Betaproteobacteria</taxon>
        <taxon>Burkholderiales</taxon>
        <taxon>Sphaerotilaceae</taxon>
        <taxon>Sphaerotilus</taxon>
    </lineage>
</organism>
<keyword evidence="8" id="KW-0966">Cell projection</keyword>
<comment type="similarity">
    <text evidence="1 5">Belongs to the FliD family.</text>
</comment>
<dbReference type="GO" id="GO:0005576">
    <property type="term" value="C:extracellular region"/>
    <property type="evidence" value="ECO:0007669"/>
    <property type="project" value="UniProtKB-SubCell"/>
</dbReference>
<dbReference type="GO" id="GO:0007155">
    <property type="term" value="P:cell adhesion"/>
    <property type="evidence" value="ECO:0007669"/>
    <property type="project" value="InterPro"/>
</dbReference>
<comment type="subcellular location">
    <subcellularLocation>
        <location evidence="5">Secreted</location>
    </subcellularLocation>
    <subcellularLocation>
        <location evidence="5">Bacterial flagellum</location>
    </subcellularLocation>
</comment>
<dbReference type="Pfam" id="PF02465">
    <property type="entry name" value="FliD_N"/>
    <property type="match status" value="1"/>
</dbReference>
<dbReference type="PANTHER" id="PTHR30288:SF0">
    <property type="entry name" value="FLAGELLAR HOOK-ASSOCIATED PROTEIN 2"/>
    <property type="match status" value="1"/>
</dbReference>
<dbReference type="RefSeq" id="WP_110402506.1">
    <property type="nucleotide sequence ID" value="NZ_QJJS01000029.1"/>
</dbReference>
<dbReference type="InterPro" id="IPR040026">
    <property type="entry name" value="FliD"/>
</dbReference>
<feature type="domain" description="Flagellar hook-associated protein 2 C-terminal" evidence="7">
    <location>
        <begin position="237"/>
        <end position="457"/>
    </location>
</feature>